<name>A0ACA9RXD4_9GLOM</name>
<comment type="caution">
    <text evidence="1">The sequence shown here is derived from an EMBL/GenBank/DDBJ whole genome shotgun (WGS) entry which is preliminary data.</text>
</comment>
<dbReference type="EMBL" id="CAJVQC010078278">
    <property type="protein sequence ID" value="CAG8816202.1"/>
    <property type="molecule type" value="Genomic_DNA"/>
</dbReference>
<evidence type="ECO:0000313" key="1">
    <source>
        <dbReference type="EMBL" id="CAG8816202.1"/>
    </source>
</evidence>
<gene>
    <name evidence="1" type="ORF">RPERSI_LOCUS24403</name>
</gene>
<reference evidence="1" key="1">
    <citation type="submission" date="2021-06" db="EMBL/GenBank/DDBJ databases">
        <authorList>
            <person name="Kallberg Y."/>
            <person name="Tangrot J."/>
            <person name="Rosling A."/>
        </authorList>
    </citation>
    <scope>NUCLEOTIDE SEQUENCE</scope>
    <source>
        <strain evidence="1">MA461A</strain>
    </source>
</reference>
<evidence type="ECO:0000313" key="2">
    <source>
        <dbReference type="Proteomes" id="UP000789920"/>
    </source>
</evidence>
<feature type="non-terminal residue" evidence="1">
    <location>
        <position position="1"/>
    </location>
</feature>
<proteinExistence type="predicted"/>
<accession>A0ACA9RXD4</accession>
<organism evidence="1 2">
    <name type="scientific">Racocetra persica</name>
    <dbReference type="NCBI Taxonomy" id="160502"/>
    <lineage>
        <taxon>Eukaryota</taxon>
        <taxon>Fungi</taxon>
        <taxon>Fungi incertae sedis</taxon>
        <taxon>Mucoromycota</taxon>
        <taxon>Glomeromycotina</taxon>
        <taxon>Glomeromycetes</taxon>
        <taxon>Diversisporales</taxon>
        <taxon>Gigasporaceae</taxon>
        <taxon>Racocetra</taxon>
    </lineage>
</organism>
<dbReference type="Proteomes" id="UP000789920">
    <property type="component" value="Unassembled WGS sequence"/>
</dbReference>
<keyword evidence="2" id="KW-1185">Reference proteome</keyword>
<protein>
    <submittedName>
        <fullName evidence="1">33636_t:CDS:1</fullName>
    </submittedName>
</protein>
<sequence>DQACENAESEVPGWDFDKTREEAVNAWNKELGRIQVSGGSINVTETFYSSLYRTMIIPSDRTGENPDWQSFDKKGNLIPYYEDFYTLWDTFR</sequence>